<feature type="compositionally biased region" description="Basic and acidic residues" evidence="1">
    <location>
        <begin position="165"/>
        <end position="195"/>
    </location>
</feature>
<proteinExistence type="predicted"/>
<dbReference type="OrthoDB" id="4900720at2759"/>
<feature type="region of interest" description="Disordered" evidence="1">
    <location>
        <begin position="1"/>
        <end position="317"/>
    </location>
</feature>
<sequence length="384" mass="43155">MSAPPPRRRERGQPMPQEFYDPQDYAADPRQQYDPYSPPPRNRHAEDRPPRRHKSERRRPPSPDADPYEKPSRRRQPSPGYPEYDPRQRPSRRRQPSPGYPEFDAPQKPSRRRQPSPDYPAHDPYDKPRRRGGDPRQPPQVINGGSRHGGGAPGSLTPPYAPEPPRPERAHKNRDSERHRRADRHSMPPPRRGDDVYDNPYGAAGAPMDGRRDGGRPPRDHRDDDPYERPRRRPRSPPPSGPRDRDPYEPRTRDRGHRPSRYDDDGYGAALPHRPRSQARAPHGSPPPRERPPPAKGGGRPPGGKSGGRKRRMSMPAAITKGQIGGAPWWQHSLVQNGARQALSAGAQAAYRSKNDTGPWIGPKGAKVATAALSAAFVDGVFKK</sequence>
<protein>
    <submittedName>
        <fullName evidence="2">Uncharacterized protein</fullName>
    </submittedName>
</protein>
<organism evidence="2 3">
    <name type="scientific">Emericellopsis atlantica</name>
    <dbReference type="NCBI Taxonomy" id="2614577"/>
    <lineage>
        <taxon>Eukaryota</taxon>
        <taxon>Fungi</taxon>
        <taxon>Dikarya</taxon>
        <taxon>Ascomycota</taxon>
        <taxon>Pezizomycotina</taxon>
        <taxon>Sordariomycetes</taxon>
        <taxon>Hypocreomycetidae</taxon>
        <taxon>Hypocreales</taxon>
        <taxon>Bionectriaceae</taxon>
        <taxon>Emericellopsis</taxon>
    </lineage>
</organism>
<dbReference type="EMBL" id="MU251255">
    <property type="protein sequence ID" value="KAG9254077.1"/>
    <property type="molecule type" value="Genomic_DNA"/>
</dbReference>
<comment type="caution">
    <text evidence="2">The sequence shown here is derived from an EMBL/GenBank/DDBJ whole genome shotgun (WGS) entry which is preliminary data.</text>
</comment>
<feature type="compositionally biased region" description="Basic and acidic residues" evidence="1">
    <location>
        <begin position="242"/>
        <end position="253"/>
    </location>
</feature>
<name>A0A9P7ZLU4_9HYPO</name>
<keyword evidence="3" id="KW-1185">Reference proteome</keyword>
<dbReference type="RefSeq" id="XP_046118001.1">
    <property type="nucleotide sequence ID" value="XM_046257447.1"/>
</dbReference>
<dbReference type="GeneID" id="70288350"/>
<accession>A0A9P7ZLU4</accession>
<dbReference type="Proteomes" id="UP000887229">
    <property type="component" value="Unassembled WGS sequence"/>
</dbReference>
<evidence type="ECO:0000313" key="2">
    <source>
        <dbReference type="EMBL" id="KAG9254077.1"/>
    </source>
</evidence>
<gene>
    <name evidence="2" type="ORF">F5Z01DRAFT_116404</name>
</gene>
<reference evidence="2" key="1">
    <citation type="journal article" date="2021" name="IMA Fungus">
        <title>Genomic characterization of three marine fungi, including Emericellopsis atlantica sp. nov. with signatures of a generalist lifestyle and marine biomass degradation.</title>
        <authorList>
            <person name="Hagestad O.C."/>
            <person name="Hou L."/>
            <person name="Andersen J.H."/>
            <person name="Hansen E.H."/>
            <person name="Altermark B."/>
            <person name="Li C."/>
            <person name="Kuhnert E."/>
            <person name="Cox R.J."/>
            <person name="Crous P.W."/>
            <person name="Spatafora J.W."/>
            <person name="Lail K."/>
            <person name="Amirebrahimi M."/>
            <person name="Lipzen A."/>
            <person name="Pangilinan J."/>
            <person name="Andreopoulos W."/>
            <person name="Hayes R.D."/>
            <person name="Ng V."/>
            <person name="Grigoriev I.V."/>
            <person name="Jackson S.A."/>
            <person name="Sutton T.D.S."/>
            <person name="Dobson A.D.W."/>
            <person name="Rama T."/>
        </authorList>
    </citation>
    <scope>NUCLEOTIDE SEQUENCE</scope>
    <source>
        <strain evidence="2">TS7</strain>
    </source>
</reference>
<evidence type="ECO:0000313" key="3">
    <source>
        <dbReference type="Proteomes" id="UP000887229"/>
    </source>
</evidence>
<dbReference type="AlphaFoldDB" id="A0A9P7ZLU4"/>
<feature type="compositionally biased region" description="Basic and acidic residues" evidence="1">
    <location>
        <begin position="209"/>
        <end position="229"/>
    </location>
</feature>
<feature type="compositionally biased region" description="Basic residues" evidence="1">
    <location>
        <begin position="1"/>
        <end position="10"/>
    </location>
</feature>
<feature type="compositionally biased region" description="Basic and acidic residues" evidence="1">
    <location>
        <begin position="120"/>
        <end position="134"/>
    </location>
</feature>
<feature type="compositionally biased region" description="Gly residues" evidence="1">
    <location>
        <begin position="296"/>
        <end position="306"/>
    </location>
</feature>
<evidence type="ECO:0000256" key="1">
    <source>
        <dbReference type="SAM" id="MobiDB-lite"/>
    </source>
</evidence>